<sequence length="974" mass="114270">MNHVYIGLGNAARDELRHFQQHYELSAMDADTNLHAEYFVVTENELPELYLLDNGLLETQDTPHNIQTIKVDAPSLKSALLYLREHRWLKMDAEEQVYWTELIEDDVENIDELPRRILRLSLAPTIEQVLYHVHAAYLRLQSKYDDEGLALHLLVDTSSAWVNAILSDVIVQLRQHYPSLFCRLSVYLLLPANFSQTKLPPIQSAGLYATLVEFNALLNNAWMPENLLNILPLHEDGNWVEVCYMVESDGEEHDAHGLSGFLLRKSTVKEQVWQETFADEFAHFEDNQLIKKDNFVSFGMLRLAISVDYPTEYYKKLFIEQVLNALLYANWQEKTGYVAHDNHEVRQQFIQNLDQLMQDWCLDFDYLTLNKLMTNDQSKLHPKWTSIELEWQRNRAERISAVEELPAAQRGTALVQKYMDFFKERFRLKGVQQFYQMEWPENRVDGLAFKIVSGIEKTLISQWWNESRGLADLPAMIVAILDYLEQQSVKFNFERRSHEKKAVEYLELYENYVQEKVSKGKGRLFSSSSVSLPQLDEYLYVAFTERTHVSALLFAERLLQRLKLRLKNLHEQISQIFDTLTHIREKHSKVLHQIEQISSKGTWVSDQRDSHMQQVALNVHLETEKMHEQVFALPFEIKNYVGRFKTHLREIFWQHTNFNVFTDYLVKLEFQTSLDKISEAYADHLDFKLSGGHKRPETSDLITETVRLTPENKFKQFVTFVSSLTQKPEEGYLPSTKRQQVQVRHTDSKLFAPAWVKTVNSQMILAQMLYTSGLQSSDIQITPDLNNYLDLVNVYHLDMKAWPAIVHMASVYQNSLDRYDDVKRAYFQWHAEHRLVDWYDHGLIEPEYTAEDVRYIVIKAYAVSLINVELKGTDIRLTLRDSNQMLTDDFAPLATVIKEIKVTDLVSLERKLKAVTTIHNLSTQYQRRLEQLLHQFKQSFFELDEEEDEEWMAAGLFVAWQRTTQKVLQELMQE</sequence>
<reference evidence="2 3" key="1">
    <citation type="journal article" date="2022" name="Res Sq">
        <title>Evolution of multicellular longitudinally dividing oral cavity symbionts (Neisseriaceae).</title>
        <authorList>
            <person name="Nyongesa S."/>
            <person name="Weber P."/>
            <person name="Bernet E."/>
            <person name="Pullido F."/>
            <person name="Nieckarz M."/>
            <person name="Delaby M."/>
            <person name="Nieves C."/>
            <person name="Viehboeck T."/>
            <person name="Krause N."/>
            <person name="Rivera-Millot A."/>
            <person name="Nakamura A."/>
            <person name="Vischer N."/>
            <person name="VanNieuwenhze M."/>
            <person name="Brun Y."/>
            <person name="Cava F."/>
            <person name="Bulgheresi S."/>
            <person name="Veyrier F."/>
        </authorList>
    </citation>
    <scope>NUCLEOTIDE SEQUENCE [LARGE SCALE GENOMIC DNA]</scope>
    <source>
        <strain evidence="2 3">SN4</strain>
    </source>
</reference>
<keyword evidence="1" id="KW-0175">Coiled coil</keyword>
<dbReference type="RefSeq" id="WP_058357441.1">
    <property type="nucleotide sequence ID" value="NZ_CABKVG010000010.1"/>
</dbReference>
<dbReference type="EMBL" id="CP091511">
    <property type="protein sequence ID" value="UOO88875.1"/>
    <property type="molecule type" value="Genomic_DNA"/>
</dbReference>
<evidence type="ECO:0000256" key="1">
    <source>
        <dbReference type="SAM" id="Coils"/>
    </source>
</evidence>
<evidence type="ECO:0000313" key="3">
    <source>
        <dbReference type="Proteomes" id="UP000832011"/>
    </source>
</evidence>
<dbReference type="Proteomes" id="UP000832011">
    <property type="component" value="Chromosome"/>
</dbReference>
<keyword evidence="3" id="KW-1185">Reference proteome</keyword>
<proteinExistence type="predicted"/>
<accession>A0ABY4E259</accession>
<gene>
    <name evidence="2" type="ORF">LVJ82_15670</name>
</gene>
<feature type="coiled-coil region" evidence="1">
    <location>
        <begin position="552"/>
        <end position="579"/>
    </location>
</feature>
<name>A0ABY4E259_9NEIS</name>
<organism evidence="2 3">
    <name type="scientific">Vitreoscilla massiliensis</name>
    <dbReference type="NCBI Taxonomy" id="1689272"/>
    <lineage>
        <taxon>Bacteria</taxon>
        <taxon>Pseudomonadati</taxon>
        <taxon>Pseudomonadota</taxon>
        <taxon>Betaproteobacteria</taxon>
        <taxon>Neisseriales</taxon>
        <taxon>Neisseriaceae</taxon>
        <taxon>Vitreoscilla</taxon>
    </lineage>
</organism>
<evidence type="ECO:0000313" key="2">
    <source>
        <dbReference type="EMBL" id="UOO88875.1"/>
    </source>
</evidence>
<protein>
    <submittedName>
        <fullName evidence="2">Uncharacterized protein</fullName>
    </submittedName>
</protein>